<dbReference type="Gene3D" id="1.10.1400.10">
    <property type="match status" value="1"/>
</dbReference>
<evidence type="ECO:0000256" key="3">
    <source>
        <dbReference type="ARBA" id="ARBA00022801"/>
    </source>
</evidence>
<dbReference type="PROSITE" id="PS51257">
    <property type="entry name" value="PROKAR_LIPOPROTEIN"/>
    <property type="match status" value="1"/>
</dbReference>
<keyword evidence="4" id="KW-0865">Zymogen</keyword>
<evidence type="ECO:0000256" key="2">
    <source>
        <dbReference type="ARBA" id="ARBA00022729"/>
    </source>
</evidence>
<evidence type="ECO:0000256" key="4">
    <source>
        <dbReference type="ARBA" id="ARBA00023145"/>
    </source>
</evidence>
<dbReference type="PANTHER" id="PTHR34218">
    <property type="entry name" value="PEPTIDASE S45 PENICILLIN AMIDASE"/>
    <property type="match status" value="1"/>
</dbReference>
<evidence type="ECO:0000313" key="5">
    <source>
        <dbReference type="EMBL" id="CAB4568624.1"/>
    </source>
</evidence>
<dbReference type="GO" id="GO:0016811">
    <property type="term" value="F:hydrolase activity, acting on carbon-nitrogen (but not peptide) bonds, in linear amides"/>
    <property type="evidence" value="ECO:0007669"/>
    <property type="project" value="InterPro"/>
</dbReference>
<name>A0A6J6DZN8_9ZZZZ</name>
<dbReference type="EMBL" id="CAEZTS010000011">
    <property type="protein sequence ID" value="CAB4568624.1"/>
    <property type="molecule type" value="Genomic_DNA"/>
</dbReference>
<evidence type="ECO:0000256" key="1">
    <source>
        <dbReference type="ARBA" id="ARBA00006586"/>
    </source>
</evidence>
<dbReference type="InterPro" id="IPR023343">
    <property type="entry name" value="Penicillin_amidase_dom1"/>
</dbReference>
<dbReference type="AlphaFoldDB" id="A0A6J6DZN8"/>
<comment type="similarity">
    <text evidence="1">Belongs to the peptidase S45 family.</text>
</comment>
<dbReference type="InterPro" id="IPR043146">
    <property type="entry name" value="Penicillin_amidase_N_B-knob"/>
</dbReference>
<dbReference type="GO" id="GO:0017000">
    <property type="term" value="P:antibiotic biosynthetic process"/>
    <property type="evidence" value="ECO:0007669"/>
    <property type="project" value="InterPro"/>
</dbReference>
<reference evidence="5" key="1">
    <citation type="submission" date="2020-05" db="EMBL/GenBank/DDBJ databases">
        <authorList>
            <person name="Chiriac C."/>
            <person name="Salcher M."/>
            <person name="Ghai R."/>
            <person name="Kavagutti S V."/>
        </authorList>
    </citation>
    <scope>NUCLEOTIDE SEQUENCE</scope>
</reference>
<sequence>MKRHQKFTRSSLSVVALVVIAACSGGGESGTTEPDATTTVVEQAQDEHLYQATIRRTSDGVPHIVADDMKGLFFGQGYASGQDHACSLADQMLKITSTRAAALGAGDGDANINSDFAWKSIGINELARADYLIASPEITDQFESFAAGWNAHLEAVGTDGLTGWCAGADWVRPVTGEDVYTYARSIALNASGSRLAQYIATTKPPTDGAQPASFSAPELAPTPMASNGWAVGSDLVEGGKGGVLVANPHFPWEGELRFWEVHLTVPGEIDIYGANLTGVPGIGIGFTETFAWTHTVSAGSRFTAYTLNLDPSDPTTYLVDGEKVAMKPREFSIDVLGEDGSTSPVTRTLWFSEYGPILDFPGIGWSNAMVTTYRDANINNDEFIEQYSAMGRAQNFDEFILAHETFQGVPLFNTIAVSNDGRVWYGDVSATPNLTAEAEAEYKAQVAAGGIAAIGRQSGAIVLDGSKSINRWEEQEGARDPGLVPWSELPMLVRTDYVFNANDSYWLANGADVVTDNYSILHGEQGTARSVRTLENLRILSNGAGFAGDDGLFSGEELRDASIANTSYPGSQLATGIAARCATTPSVNIPAVVNGSGTEVIPAGAVDISAACAVMADWGQTFDLDDAGAPLFREWLGRISALSAWPQVWEVPFDANDPANTPRGLAPAPAVGDDPVLVALGQAVKVLELGGRTVDATLRETQFAPRASTRMPVPGGLGSDGVTNVVSWGGLGSSTETVPSRGDRVAPGSTLTADGYPINYGTSFIMTVDYTQGAPRAWAFLTYSNTGDRTSPLFDAQLKRFSEKDWRDVLFTDEQIAADPELVETVVFGD</sequence>
<dbReference type="Gene3D" id="1.10.439.10">
    <property type="entry name" value="Penicillin Amidohydrolase, domain 1"/>
    <property type="match status" value="1"/>
</dbReference>
<dbReference type="InterPro" id="IPR043147">
    <property type="entry name" value="Penicillin_amidase_A-knob"/>
</dbReference>
<proteinExistence type="inferred from homology"/>
<gene>
    <name evidence="5" type="ORF">UFOPK1722_00231</name>
</gene>
<dbReference type="Gene3D" id="2.30.120.10">
    <property type="match status" value="1"/>
</dbReference>
<keyword evidence="3" id="KW-0378">Hydrolase</keyword>
<dbReference type="Pfam" id="PF01804">
    <property type="entry name" value="Penicil_amidase"/>
    <property type="match status" value="1"/>
</dbReference>
<dbReference type="InterPro" id="IPR029055">
    <property type="entry name" value="Ntn_hydrolases_N"/>
</dbReference>
<keyword evidence="2" id="KW-0732">Signal</keyword>
<dbReference type="SUPFAM" id="SSF56235">
    <property type="entry name" value="N-terminal nucleophile aminohydrolases (Ntn hydrolases)"/>
    <property type="match status" value="1"/>
</dbReference>
<protein>
    <submittedName>
        <fullName evidence="5">Unannotated protein</fullName>
    </submittedName>
</protein>
<dbReference type="InterPro" id="IPR002692">
    <property type="entry name" value="S45"/>
</dbReference>
<dbReference type="Gene3D" id="3.60.20.10">
    <property type="entry name" value="Glutamine Phosphoribosylpyrophosphate, subunit 1, domain 1"/>
    <property type="match status" value="1"/>
</dbReference>
<dbReference type="PANTHER" id="PTHR34218:SF3">
    <property type="entry name" value="ACYL-HOMOSERINE LACTONE ACYLASE PVDQ"/>
    <property type="match status" value="1"/>
</dbReference>
<accession>A0A6J6DZN8</accession>
<organism evidence="5">
    <name type="scientific">freshwater metagenome</name>
    <dbReference type="NCBI Taxonomy" id="449393"/>
    <lineage>
        <taxon>unclassified sequences</taxon>
        <taxon>metagenomes</taxon>
        <taxon>ecological metagenomes</taxon>
    </lineage>
</organism>